<dbReference type="EMBL" id="GBXM01089746">
    <property type="protein sequence ID" value="JAH18831.1"/>
    <property type="molecule type" value="Transcribed_RNA"/>
</dbReference>
<organism evidence="1">
    <name type="scientific">Anguilla anguilla</name>
    <name type="common">European freshwater eel</name>
    <name type="synonym">Muraena anguilla</name>
    <dbReference type="NCBI Taxonomy" id="7936"/>
    <lineage>
        <taxon>Eukaryota</taxon>
        <taxon>Metazoa</taxon>
        <taxon>Chordata</taxon>
        <taxon>Craniata</taxon>
        <taxon>Vertebrata</taxon>
        <taxon>Euteleostomi</taxon>
        <taxon>Actinopterygii</taxon>
        <taxon>Neopterygii</taxon>
        <taxon>Teleostei</taxon>
        <taxon>Anguilliformes</taxon>
        <taxon>Anguillidae</taxon>
        <taxon>Anguilla</taxon>
    </lineage>
</organism>
<sequence length="53" mass="5912">MGRRLPAHSSPCVGICRRQGDNPLNRHSLLVRETMSRHVSVTSVDKNGLHGFM</sequence>
<accession>A0A0E9PZ09</accession>
<dbReference type="EMBL" id="GBXM01099282">
    <property type="protein sequence ID" value="JAH09295.1"/>
    <property type="molecule type" value="Transcribed_RNA"/>
</dbReference>
<dbReference type="EMBL" id="GBXM01086666">
    <property type="protein sequence ID" value="JAH21911.1"/>
    <property type="molecule type" value="Transcribed_RNA"/>
</dbReference>
<protein>
    <submittedName>
        <fullName evidence="1">Uncharacterized protein</fullName>
    </submittedName>
</protein>
<reference evidence="1" key="1">
    <citation type="submission" date="2014-11" db="EMBL/GenBank/DDBJ databases">
        <authorList>
            <person name="Amaro Gonzalez C."/>
        </authorList>
    </citation>
    <scope>NUCLEOTIDE SEQUENCE</scope>
</reference>
<proteinExistence type="predicted"/>
<evidence type="ECO:0000313" key="1">
    <source>
        <dbReference type="EMBL" id="JAH09295.1"/>
    </source>
</evidence>
<reference evidence="1" key="2">
    <citation type="journal article" date="2015" name="Fish Shellfish Immunol.">
        <title>Early steps in the European eel (Anguilla anguilla)-Vibrio vulnificus interaction in the gills: Role of the RtxA13 toxin.</title>
        <authorList>
            <person name="Callol A."/>
            <person name="Pajuelo D."/>
            <person name="Ebbesson L."/>
            <person name="Teles M."/>
            <person name="MacKenzie S."/>
            <person name="Amaro C."/>
        </authorList>
    </citation>
    <scope>NUCLEOTIDE SEQUENCE</scope>
</reference>
<dbReference type="AlphaFoldDB" id="A0A0E9PZ09"/>
<name>A0A0E9PZ09_ANGAN</name>